<keyword evidence="4" id="KW-0699">rRNA-binding</keyword>
<comment type="caution">
    <text evidence="8">The sequence shown here is derived from an EMBL/GenBank/DDBJ whole genome shotgun (WGS) entry which is preliminary data.</text>
</comment>
<feature type="domain" description="Large ribosomal subunit protein uL15/eL18" evidence="7">
    <location>
        <begin position="75"/>
        <end position="148"/>
    </location>
</feature>
<evidence type="ECO:0000313" key="8">
    <source>
        <dbReference type="EMBL" id="KXG86851.1"/>
    </source>
</evidence>
<evidence type="ECO:0000256" key="1">
    <source>
        <dbReference type="ARBA" id="ARBA00007320"/>
    </source>
</evidence>
<dbReference type="OrthoDB" id="9810293at2"/>
<keyword evidence="9" id="KW-1185">Reference proteome</keyword>
<keyword evidence="4" id="KW-0694">RNA-binding</keyword>
<feature type="compositionally biased region" description="Basic and acidic residues" evidence="6">
    <location>
        <begin position="1"/>
        <end position="18"/>
    </location>
</feature>
<keyword evidence="2 4" id="KW-0689">Ribosomal protein</keyword>
<dbReference type="RefSeq" id="WP_067643681.1">
    <property type="nucleotide sequence ID" value="NZ_KQ961023.1"/>
</dbReference>
<feature type="compositionally biased region" description="Gly residues" evidence="6">
    <location>
        <begin position="21"/>
        <end position="35"/>
    </location>
</feature>
<dbReference type="InterPro" id="IPR030878">
    <property type="entry name" value="Ribosomal_uL15"/>
</dbReference>
<sequence length="159" mass="16544">MKLNEIKDNEGSTKDRIRVGRGIGSGKGKTGGRGVKGQKARSGVAVNGFEGGQMPIYRRLPKRGFTNIFASEYAEVSVGRVQTAIDAGKLDANATIDAAALKAAGVIRRLKDGVRILADGELTTKVSFEVAGASKSAVEKIEKAGSSIKLLVVAAEAAE</sequence>
<protein>
    <recommendedName>
        <fullName evidence="4">Large ribosomal subunit protein uL15</fullName>
    </recommendedName>
</protein>
<dbReference type="PANTHER" id="PTHR12934">
    <property type="entry name" value="50S RIBOSOMAL PROTEIN L15"/>
    <property type="match status" value="1"/>
</dbReference>
<dbReference type="SUPFAM" id="SSF52080">
    <property type="entry name" value="Ribosomal proteins L15p and L18e"/>
    <property type="match status" value="1"/>
</dbReference>
<feature type="region of interest" description="Disordered" evidence="6">
    <location>
        <begin position="1"/>
        <end position="37"/>
    </location>
</feature>
<dbReference type="GO" id="GO:0006412">
    <property type="term" value="P:translation"/>
    <property type="evidence" value="ECO:0007669"/>
    <property type="project" value="UniProtKB-UniRule"/>
</dbReference>
<dbReference type="STRING" id="2052828.ATO67_02275"/>
<reference evidence="8 9" key="1">
    <citation type="submission" date="2015-11" db="EMBL/GenBank/DDBJ databases">
        <title>Draft genome sequence of Agrobacterium sp. R89-1.</title>
        <authorList>
            <person name="Zahradnik J."/>
            <person name="Kyslikova E."/>
            <person name="Palyzova A."/>
            <person name="Kyslik P."/>
        </authorList>
    </citation>
    <scope>NUCLEOTIDE SEQUENCE [LARGE SCALE GENOMIC DNA]</scope>
    <source>
        <strain evidence="8 9">R89-1</strain>
    </source>
</reference>
<gene>
    <name evidence="4" type="primary">rplO</name>
    <name evidence="8" type="ORF">ATO67_02275</name>
</gene>
<dbReference type="Gene3D" id="3.100.10.10">
    <property type="match status" value="1"/>
</dbReference>
<dbReference type="EMBL" id="LNUW01000015">
    <property type="protein sequence ID" value="KXG86851.1"/>
    <property type="molecule type" value="Genomic_DNA"/>
</dbReference>
<dbReference type="GeneID" id="86880500"/>
<dbReference type="HAMAP" id="MF_01341">
    <property type="entry name" value="Ribosomal_uL15"/>
    <property type="match status" value="1"/>
</dbReference>
<dbReference type="InterPro" id="IPR021131">
    <property type="entry name" value="Ribosomal_uL15/eL18"/>
</dbReference>
<dbReference type="Proteomes" id="UP000070498">
    <property type="component" value="Unassembled WGS sequence"/>
</dbReference>
<comment type="subunit">
    <text evidence="4">Part of the 50S ribosomal subunit.</text>
</comment>
<dbReference type="Pfam" id="PF00828">
    <property type="entry name" value="Ribosomal_L27A"/>
    <property type="match status" value="1"/>
</dbReference>
<dbReference type="PROSITE" id="PS00475">
    <property type="entry name" value="RIBOSOMAL_L15"/>
    <property type="match status" value="1"/>
</dbReference>
<comment type="function">
    <text evidence="4">Binds to the 23S rRNA.</text>
</comment>
<evidence type="ECO:0000259" key="7">
    <source>
        <dbReference type="Pfam" id="PF00828"/>
    </source>
</evidence>
<dbReference type="InterPro" id="IPR036227">
    <property type="entry name" value="Ribosomal_uL15/eL18_sf"/>
</dbReference>
<name>A0A135P5Y9_9HYPH</name>
<evidence type="ECO:0000256" key="6">
    <source>
        <dbReference type="SAM" id="MobiDB-lite"/>
    </source>
</evidence>
<dbReference type="AlphaFoldDB" id="A0A135P5Y9"/>
<comment type="similarity">
    <text evidence="1 4 5">Belongs to the universal ribosomal protein uL15 family.</text>
</comment>
<dbReference type="GO" id="GO:0022625">
    <property type="term" value="C:cytosolic large ribosomal subunit"/>
    <property type="evidence" value="ECO:0007669"/>
    <property type="project" value="TreeGrafter"/>
</dbReference>
<dbReference type="InterPro" id="IPR001196">
    <property type="entry name" value="Ribosomal_uL15_CS"/>
</dbReference>
<accession>A0A135P5Y9</accession>
<evidence type="ECO:0000256" key="4">
    <source>
        <dbReference type="HAMAP-Rule" id="MF_01341"/>
    </source>
</evidence>
<dbReference type="InterPro" id="IPR005749">
    <property type="entry name" value="Ribosomal_uL15_bac-type"/>
</dbReference>
<dbReference type="GO" id="GO:0019843">
    <property type="term" value="F:rRNA binding"/>
    <property type="evidence" value="ECO:0007669"/>
    <property type="project" value="UniProtKB-UniRule"/>
</dbReference>
<keyword evidence="3 4" id="KW-0687">Ribonucleoprotein</keyword>
<proteinExistence type="inferred from homology"/>
<evidence type="ECO:0000313" key="9">
    <source>
        <dbReference type="Proteomes" id="UP000070498"/>
    </source>
</evidence>
<dbReference type="GO" id="GO:0003735">
    <property type="term" value="F:structural constituent of ribosome"/>
    <property type="evidence" value="ECO:0007669"/>
    <property type="project" value="InterPro"/>
</dbReference>
<evidence type="ECO:0000256" key="3">
    <source>
        <dbReference type="ARBA" id="ARBA00023274"/>
    </source>
</evidence>
<evidence type="ECO:0000256" key="2">
    <source>
        <dbReference type="ARBA" id="ARBA00022980"/>
    </source>
</evidence>
<evidence type="ECO:0000256" key="5">
    <source>
        <dbReference type="RuleBase" id="RU003888"/>
    </source>
</evidence>
<dbReference type="NCBIfam" id="TIGR01071">
    <property type="entry name" value="rplO_bact"/>
    <property type="match status" value="1"/>
</dbReference>
<dbReference type="PANTHER" id="PTHR12934:SF11">
    <property type="entry name" value="LARGE RIBOSOMAL SUBUNIT PROTEIN UL15M"/>
    <property type="match status" value="1"/>
</dbReference>
<organism evidence="8 9">
    <name type="scientific">Agrobacterium bohemicum</name>
    <dbReference type="NCBI Taxonomy" id="2052828"/>
    <lineage>
        <taxon>Bacteria</taxon>
        <taxon>Pseudomonadati</taxon>
        <taxon>Pseudomonadota</taxon>
        <taxon>Alphaproteobacteria</taxon>
        <taxon>Hyphomicrobiales</taxon>
        <taxon>Rhizobiaceae</taxon>
        <taxon>Rhizobium/Agrobacterium group</taxon>
        <taxon>Agrobacterium</taxon>
    </lineage>
</organism>